<feature type="domain" description="Galectin" evidence="3">
    <location>
        <begin position="7"/>
        <end position="136"/>
    </location>
</feature>
<keyword evidence="1 2" id="KW-0430">Lectin</keyword>
<dbReference type="PROSITE" id="PS51304">
    <property type="entry name" value="GALECTIN"/>
    <property type="match status" value="2"/>
</dbReference>
<dbReference type="InterPro" id="IPR013320">
    <property type="entry name" value="ConA-like_dom_sf"/>
</dbReference>
<evidence type="ECO:0000256" key="1">
    <source>
        <dbReference type="ARBA" id="ARBA00022734"/>
    </source>
</evidence>
<dbReference type="SUPFAM" id="SSF49899">
    <property type="entry name" value="Concanavalin A-like lectins/glucanases"/>
    <property type="match status" value="2"/>
</dbReference>
<dbReference type="PANTHER" id="PTHR11346">
    <property type="entry name" value="GALECTIN"/>
    <property type="match status" value="1"/>
</dbReference>
<organism evidence="4">
    <name type="scientific">Arion vulgaris</name>
    <dbReference type="NCBI Taxonomy" id="1028688"/>
    <lineage>
        <taxon>Eukaryota</taxon>
        <taxon>Metazoa</taxon>
        <taxon>Spiralia</taxon>
        <taxon>Lophotrochozoa</taxon>
        <taxon>Mollusca</taxon>
        <taxon>Gastropoda</taxon>
        <taxon>Heterobranchia</taxon>
        <taxon>Euthyneura</taxon>
        <taxon>Panpulmonata</taxon>
        <taxon>Eupulmonata</taxon>
        <taxon>Stylommatophora</taxon>
        <taxon>Helicina</taxon>
        <taxon>Arionoidea</taxon>
        <taxon>Arionidae</taxon>
        <taxon>Arion</taxon>
    </lineage>
</organism>
<dbReference type="SMART" id="SM00908">
    <property type="entry name" value="Gal-bind_lectin"/>
    <property type="match status" value="2"/>
</dbReference>
<evidence type="ECO:0000313" key="4">
    <source>
        <dbReference type="EMBL" id="CEK84521.1"/>
    </source>
</evidence>
<dbReference type="InterPro" id="IPR001079">
    <property type="entry name" value="Galectin_CRD"/>
</dbReference>
<evidence type="ECO:0000259" key="3">
    <source>
        <dbReference type="PROSITE" id="PS51304"/>
    </source>
</evidence>
<dbReference type="CDD" id="cd00070">
    <property type="entry name" value="GLECT"/>
    <property type="match status" value="2"/>
</dbReference>
<protein>
    <recommendedName>
        <fullName evidence="2">Galectin</fullName>
    </recommendedName>
</protein>
<evidence type="ECO:0000256" key="2">
    <source>
        <dbReference type="RuleBase" id="RU102079"/>
    </source>
</evidence>
<dbReference type="GO" id="GO:0030246">
    <property type="term" value="F:carbohydrate binding"/>
    <property type="evidence" value="ECO:0007669"/>
    <property type="project" value="UniProtKB-UniRule"/>
</dbReference>
<sequence length="283" mass="31527">MSYPLPYVAAVPSPLHDGAEIVIEGRISDQANKVTIALVTERDLTHPTPFVLEARFASNEIVRNSFSGSWGTEEKHGGFPVRKGDNVKVKISVRNDSYQVSINEQFFCDFKHRVGKENIRNIYINGDIAVSRVNLPGSGGGHGSHHNNPAVPLLVPVSFHSGSKIHIEGTPTGGQRFTVYLLHGPSVDHDVSFCLDFRFKFGSQINKVIRNSKFGGKWGTEEAHDQFPLIANEQFELVIKRKDNSFKVIINDEKFHTYHSHTPLEHITHLKVDGDVKLASVKV</sequence>
<reference evidence="4" key="1">
    <citation type="submission" date="2014-12" db="EMBL/GenBank/DDBJ databases">
        <title>Insight into the proteome of Arion vulgaris.</title>
        <authorList>
            <person name="Aradska J."/>
            <person name="Bulat T."/>
            <person name="Smidak R."/>
            <person name="Sarate P."/>
            <person name="Gangsoo J."/>
            <person name="Sialana F."/>
            <person name="Bilban M."/>
            <person name="Lubec G."/>
        </authorList>
    </citation>
    <scope>NUCLEOTIDE SEQUENCE</scope>
    <source>
        <tissue evidence="4">Skin</tissue>
    </source>
</reference>
<name>A0A0B7AWV4_9EUPU</name>
<dbReference type="Pfam" id="PF00337">
    <property type="entry name" value="Gal-bind_lectin"/>
    <property type="match status" value="2"/>
</dbReference>
<feature type="domain" description="Galectin" evidence="3">
    <location>
        <begin position="151"/>
        <end position="283"/>
    </location>
</feature>
<dbReference type="PANTHER" id="PTHR11346:SF176">
    <property type="entry name" value="32 KDA BETA-GALACTOSIDE-BINDING LECTIN LEC-3"/>
    <property type="match status" value="1"/>
</dbReference>
<proteinExistence type="predicted"/>
<dbReference type="Gene3D" id="2.60.120.200">
    <property type="match status" value="2"/>
</dbReference>
<dbReference type="AlphaFoldDB" id="A0A0B7AWV4"/>
<dbReference type="InterPro" id="IPR044156">
    <property type="entry name" value="Galectin-like"/>
</dbReference>
<dbReference type="EMBL" id="HACG01037656">
    <property type="protein sequence ID" value="CEK84521.1"/>
    <property type="molecule type" value="Transcribed_RNA"/>
</dbReference>
<dbReference type="SMART" id="SM00276">
    <property type="entry name" value="GLECT"/>
    <property type="match status" value="2"/>
</dbReference>
<gene>
    <name evidence="4" type="primary">ORF143039</name>
</gene>
<accession>A0A0B7AWV4</accession>